<evidence type="ECO:0000259" key="4">
    <source>
        <dbReference type="PROSITE" id="PS50215"/>
    </source>
</evidence>
<dbReference type="AlphaFoldDB" id="A0AAV4HYR9"/>
<sequence length="718" mass="80634">MNLPRKLTPICLLLVVTLLHGATSVPVAVESEDSNPDARVRRDADSNLPDLLNFQVPLTEGEVTLRMKRSRLLPTATSHDDVITPFSENAAVYTDMDNGASMIVKRESGEYSMQGSFQHGHTEWHLEPLDRNKRQAAGNGESHRLFPGPPPDVQTISFIGDTVVDNEPPVEILNLADRNRHRMERMRNRQLRQGNNQNNNQREATDGERARGGNRRSKRDAIQHTVEMVFVVDRADYEKWVSFKGASNAIPEMTLWYTYVAEAINIRYRSINDPDIAMSTVVTFLRILTTETDDFIQDLISFSTFDGGAGLNAFRTWYQDPVNGIPNADHYMYFTGYDIRSASGIAFGSRVCTSSGVSITENSFTAGVGAVAAHELGHSLSAAHDSQTASCSDSTQNIMSTVFQLPVQTANTGNPWKFSSCSIDAFKSYLSSFTCTEPQNTGTADRLPAPTGNARAGLALDRNDQCRLYFRDNSSFYCSPTPRLCIIKQCLADVLFCRECKLRMAERKPFVVGCSVLFLAQVVSAVPCYPWSSLHVQLERSSNNNARTNNNDNNNDNNNNNNNNTRANYNPSTNNNDDNNNNTRANDNPSTDNNDDNNNTRTNNNNSGTNNHHRIANNNYYTGPNTTINHSVDIYNHSVYVYNHSVDIYNHSVDVYNDIHNHRETSRSDLNLRLHRLPQKLRYPRILDLLQVREKIDSLVSTFYSIVTLGFQTRRSEV</sequence>
<feature type="domain" description="Peptidase M12B" evidence="4">
    <location>
        <begin position="224"/>
        <end position="432"/>
    </location>
</feature>
<feature type="compositionally biased region" description="Low complexity" evidence="2">
    <location>
        <begin position="543"/>
        <end position="610"/>
    </location>
</feature>
<dbReference type="Proteomes" id="UP000762676">
    <property type="component" value="Unassembled WGS sequence"/>
</dbReference>
<dbReference type="InterPro" id="IPR001590">
    <property type="entry name" value="Peptidase_M12B"/>
</dbReference>
<keyword evidence="1" id="KW-0479">Metal-binding</keyword>
<dbReference type="Gene3D" id="3.40.390.10">
    <property type="entry name" value="Collagenase (Catalytic Domain)"/>
    <property type="match status" value="1"/>
</dbReference>
<feature type="active site" evidence="1">
    <location>
        <position position="375"/>
    </location>
</feature>
<keyword evidence="5" id="KW-0645">Protease</keyword>
<evidence type="ECO:0000313" key="6">
    <source>
        <dbReference type="Proteomes" id="UP000762676"/>
    </source>
</evidence>
<dbReference type="PROSITE" id="PS50215">
    <property type="entry name" value="ADAM_MEPRO"/>
    <property type="match status" value="1"/>
</dbReference>
<dbReference type="SUPFAM" id="SSF55486">
    <property type="entry name" value="Metalloproteases ('zincins'), catalytic domain"/>
    <property type="match status" value="1"/>
</dbReference>
<dbReference type="PANTHER" id="PTHR11905:SF159">
    <property type="entry name" value="ADAM METALLOPROTEASE"/>
    <property type="match status" value="1"/>
</dbReference>
<keyword evidence="5" id="KW-0482">Metalloprotease</keyword>
<protein>
    <submittedName>
        <fullName evidence="5">A disintegrin and metalloproteinase with thrombospondin motifs 1</fullName>
    </submittedName>
</protein>
<dbReference type="GO" id="GO:0046872">
    <property type="term" value="F:metal ion binding"/>
    <property type="evidence" value="ECO:0007669"/>
    <property type="project" value="UniProtKB-KW"/>
</dbReference>
<name>A0AAV4HYR9_9GAST</name>
<feature type="binding site" evidence="1">
    <location>
        <position position="378"/>
    </location>
    <ligand>
        <name>Zn(2+)</name>
        <dbReference type="ChEBI" id="CHEBI:29105"/>
        <note>catalytic</note>
    </ligand>
</feature>
<evidence type="ECO:0000313" key="5">
    <source>
        <dbReference type="EMBL" id="GFS02034.1"/>
    </source>
</evidence>
<keyword evidence="1" id="KW-0862">Zinc</keyword>
<comment type="caution">
    <text evidence="5">The sequence shown here is derived from an EMBL/GenBank/DDBJ whole genome shotgun (WGS) entry which is preliminary data.</text>
</comment>
<feature type="compositionally biased region" description="Low complexity" evidence="2">
    <location>
        <begin position="191"/>
        <end position="202"/>
    </location>
</feature>
<organism evidence="5 6">
    <name type="scientific">Elysia marginata</name>
    <dbReference type="NCBI Taxonomy" id="1093978"/>
    <lineage>
        <taxon>Eukaryota</taxon>
        <taxon>Metazoa</taxon>
        <taxon>Spiralia</taxon>
        <taxon>Lophotrochozoa</taxon>
        <taxon>Mollusca</taxon>
        <taxon>Gastropoda</taxon>
        <taxon>Heterobranchia</taxon>
        <taxon>Euthyneura</taxon>
        <taxon>Panpulmonata</taxon>
        <taxon>Sacoglossa</taxon>
        <taxon>Placobranchoidea</taxon>
        <taxon>Plakobranchidae</taxon>
        <taxon>Elysia</taxon>
    </lineage>
</organism>
<dbReference type="InterPro" id="IPR024079">
    <property type="entry name" value="MetalloPept_cat_dom_sf"/>
</dbReference>
<keyword evidence="6" id="KW-1185">Reference proteome</keyword>
<dbReference type="Pfam" id="PF01421">
    <property type="entry name" value="Reprolysin"/>
    <property type="match status" value="1"/>
</dbReference>
<feature type="chain" id="PRO_5043528601" evidence="3">
    <location>
        <begin position="25"/>
        <end position="718"/>
    </location>
</feature>
<evidence type="ECO:0000256" key="1">
    <source>
        <dbReference type="PROSITE-ProRule" id="PRU00276"/>
    </source>
</evidence>
<gene>
    <name evidence="5" type="ORF">ElyMa_001113300</name>
</gene>
<dbReference type="GO" id="GO:0004222">
    <property type="term" value="F:metalloendopeptidase activity"/>
    <property type="evidence" value="ECO:0007669"/>
    <property type="project" value="InterPro"/>
</dbReference>
<proteinExistence type="predicted"/>
<keyword evidence="3" id="KW-0732">Signal</keyword>
<dbReference type="EMBL" id="BMAT01002219">
    <property type="protein sequence ID" value="GFS02034.1"/>
    <property type="molecule type" value="Genomic_DNA"/>
</dbReference>
<evidence type="ECO:0000256" key="3">
    <source>
        <dbReference type="SAM" id="SignalP"/>
    </source>
</evidence>
<keyword evidence="5" id="KW-0378">Hydrolase</keyword>
<feature type="binding site" evidence="1">
    <location>
        <position position="374"/>
    </location>
    <ligand>
        <name>Zn(2+)</name>
        <dbReference type="ChEBI" id="CHEBI:29105"/>
        <note>catalytic</note>
    </ligand>
</feature>
<comment type="caution">
    <text evidence="1">Lacks conserved residue(s) required for the propagation of feature annotation.</text>
</comment>
<dbReference type="GO" id="GO:0006509">
    <property type="term" value="P:membrane protein ectodomain proteolysis"/>
    <property type="evidence" value="ECO:0007669"/>
    <property type="project" value="TreeGrafter"/>
</dbReference>
<feature type="binding site" evidence="1">
    <location>
        <position position="384"/>
    </location>
    <ligand>
        <name>Zn(2+)</name>
        <dbReference type="ChEBI" id="CHEBI:29105"/>
        <note>catalytic</note>
    </ligand>
</feature>
<evidence type="ECO:0000256" key="2">
    <source>
        <dbReference type="SAM" id="MobiDB-lite"/>
    </source>
</evidence>
<accession>A0AAV4HYR9</accession>
<reference evidence="5 6" key="1">
    <citation type="journal article" date="2021" name="Elife">
        <title>Chloroplast acquisition without the gene transfer in kleptoplastic sea slugs, Plakobranchus ocellatus.</title>
        <authorList>
            <person name="Maeda T."/>
            <person name="Takahashi S."/>
            <person name="Yoshida T."/>
            <person name="Shimamura S."/>
            <person name="Takaki Y."/>
            <person name="Nagai Y."/>
            <person name="Toyoda A."/>
            <person name="Suzuki Y."/>
            <person name="Arimoto A."/>
            <person name="Ishii H."/>
            <person name="Satoh N."/>
            <person name="Nishiyama T."/>
            <person name="Hasebe M."/>
            <person name="Maruyama T."/>
            <person name="Minagawa J."/>
            <person name="Obokata J."/>
            <person name="Shigenobu S."/>
        </authorList>
    </citation>
    <scope>NUCLEOTIDE SEQUENCE [LARGE SCALE GENOMIC DNA]</scope>
</reference>
<feature type="signal peptide" evidence="3">
    <location>
        <begin position="1"/>
        <end position="24"/>
    </location>
</feature>
<feature type="region of interest" description="Disordered" evidence="2">
    <location>
        <begin position="188"/>
        <end position="219"/>
    </location>
</feature>
<dbReference type="PANTHER" id="PTHR11905">
    <property type="entry name" value="ADAM A DISINTEGRIN AND METALLOPROTEASE DOMAIN"/>
    <property type="match status" value="1"/>
</dbReference>
<feature type="region of interest" description="Disordered" evidence="2">
    <location>
        <begin position="543"/>
        <end position="620"/>
    </location>
</feature>